<gene>
    <name evidence="1" type="ORF">ACFOYY_22325</name>
</gene>
<protein>
    <submittedName>
        <fullName evidence="1">Uncharacterized protein</fullName>
    </submittedName>
</protein>
<evidence type="ECO:0000313" key="2">
    <source>
        <dbReference type="Proteomes" id="UP001595698"/>
    </source>
</evidence>
<dbReference type="Proteomes" id="UP001595698">
    <property type="component" value="Unassembled WGS sequence"/>
</dbReference>
<accession>A0ABV8F2K6</accession>
<name>A0ABV8F2K6_9ACTN</name>
<organism evidence="1 2">
    <name type="scientific">Streptosporangium jomthongense</name>
    <dbReference type="NCBI Taxonomy" id="1193683"/>
    <lineage>
        <taxon>Bacteria</taxon>
        <taxon>Bacillati</taxon>
        <taxon>Actinomycetota</taxon>
        <taxon>Actinomycetes</taxon>
        <taxon>Streptosporangiales</taxon>
        <taxon>Streptosporangiaceae</taxon>
        <taxon>Streptosporangium</taxon>
    </lineage>
</organism>
<dbReference type="RefSeq" id="WP_386191577.1">
    <property type="nucleotide sequence ID" value="NZ_JBHSBC010000021.1"/>
</dbReference>
<dbReference type="EMBL" id="JBHSBC010000021">
    <property type="protein sequence ID" value="MFC3982887.1"/>
    <property type="molecule type" value="Genomic_DNA"/>
</dbReference>
<proteinExistence type="predicted"/>
<sequence>MAPAHHGAPYHAVDALLESRGVYGSQLPKWRARRLAEARLPDLPFERYRALETMASFDQARPEAWVEEVVVLCRALSLRAEI</sequence>
<evidence type="ECO:0000313" key="1">
    <source>
        <dbReference type="EMBL" id="MFC3982887.1"/>
    </source>
</evidence>
<reference evidence="2" key="1">
    <citation type="journal article" date="2019" name="Int. J. Syst. Evol. Microbiol.">
        <title>The Global Catalogue of Microorganisms (GCM) 10K type strain sequencing project: providing services to taxonomists for standard genome sequencing and annotation.</title>
        <authorList>
            <consortium name="The Broad Institute Genomics Platform"/>
            <consortium name="The Broad Institute Genome Sequencing Center for Infectious Disease"/>
            <person name="Wu L."/>
            <person name="Ma J."/>
        </authorList>
    </citation>
    <scope>NUCLEOTIDE SEQUENCE [LARGE SCALE GENOMIC DNA]</scope>
    <source>
        <strain evidence="2">TBRC 7912</strain>
    </source>
</reference>
<keyword evidence="2" id="KW-1185">Reference proteome</keyword>
<comment type="caution">
    <text evidence="1">The sequence shown here is derived from an EMBL/GenBank/DDBJ whole genome shotgun (WGS) entry which is preliminary data.</text>
</comment>